<dbReference type="Proteomes" id="UP000319801">
    <property type="component" value="Unassembled WGS sequence"/>
</dbReference>
<feature type="region of interest" description="Disordered" evidence="1">
    <location>
        <begin position="727"/>
        <end position="749"/>
    </location>
</feature>
<dbReference type="OrthoDB" id="6163216at2759"/>
<evidence type="ECO:0000256" key="1">
    <source>
        <dbReference type="SAM" id="MobiDB-lite"/>
    </source>
</evidence>
<evidence type="ECO:0000313" key="3">
    <source>
        <dbReference type="Proteomes" id="UP000319801"/>
    </source>
</evidence>
<feature type="compositionally biased region" description="Basic and acidic residues" evidence="1">
    <location>
        <begin position="247"/>
        <end position="262"/>
    </location>
</feature>
<accession>A0A556UZI4</accession>
<feature type="compositionally biased region" description="Polar residues" evidence="1">
    <location>
        <begin position="397"/>
        <end position="413"/>
    </location>
</feature>
<proteinExistence type="predicted"/>
<dbReference type="PANTHER" id="PTHR14522:SF2">
    <property type="entry name" value="PROLINE-RICH PROTEIN 14"/>
    <property type="match status" value="1"/>
</dbReference>
<evidence type="ECO:0000313" key="2">
    <source>
        <dbReference type="EMBL" id="TSQ23958.1"/>
    </source>
</evidence>
<feature type="region of interest" description="Disordered" evidence="1">
    <location>
        <begin position="247"/>
        <end position="320"/>
    </location>
</feature>
<dbReference type="EMBL" id="VCAZ01000083">
    <property type="protein sequence ID" value="TSQ23958.1"/>
    <property type="molecule type" value="Genomic_DNA"/>
</dbReference>
<dbReference type="InterPro" id="IPR026320">
    <property type="entry name" value="PRR14"/>
</dbReference>
<sequence>MVVDMLTSAEEQVPLCVTPMKEDSRNSTAAHCPSRHGDVHPQDVPYTYDLQSDKSTRSCKRKLELTSLCLGSDDTTKAKDSEQKDSESPPPAKRWVIGPLFQSFKSKMASFTEIVMSPARLFKPNELPARTNSEFLSVTQENKEDEETEYIKDDFKEKKLLRKNEQTKLPVVQRLIFDTDSSNWSDSERNKGTILQNGSGQGKDYVPKDDGTFGLLNSICSKSTNQIKEAVRDVNVERGQVEDTDSIRTRLKKCSERTEQTKKSTSQTQDQPLPQKLRQPTSAVGKRKKGRGPERSGLAKMVEKEDGAEQEEESPIVTQTLENPTLILTLKRRKGRISDECVSTCGSVDVRTWASTRMTRQRKNNEKRKPDVTESCCSDPEERLRSSDQTSGSKSSQRTSIRQANHKLATSTAKKAPVCKKSLNTRRGKKAADDFEDQGMSMSLTLKVGSGLDGKKNSRSIMTCGITTKGKKTEAGVTLADTSCPARIPQEDRFCASDGDLEVEKAEADQQRGWFVYSEIREEELEQEDDPKPGLTSSGSIRLMRSLSCPDITSLHHGNDAPAAPINDKTPDYPSPLKNLPQLIRDAPSPIKRPRRHTVCSMEIEREMAPLCLRKEVYPKWSTTHTHSSTSSLASLGSSFLSSPLAFLSKKSSRGHNDDSGYEASNCDLAAVVSTTSGSAFFADGPHTCEISSLSSNCSVFDAVSIAGDGGVIHQESDEIQQSSAVAEEKALSDSEIKTDNKQEKRRKVSSIRIRKTLPKPQNNLTPMGLPKAVRRLETIFEVPVSRRDGSQSLIGPKRVKRFLEFPEVGVARKPKKSLVGGAGGGGAPRKASGNPGTGRTRRCRNAETVELQDLDSILCSKLEELDVWMSCEQID</sequence>
<feature type="region of interest" description="Disordered" evidence="1">
    <location>
        <begin position="359"/>
        <end position="416"/>
    </location>
</feature>
<feature type="compositionally biased region" description="Basic and acidic residues" evidence="1">
    <location>
        <begin position="727"/>
        <end position="743"/>
    </location>
</feature>
<keyword evidence="3" id="KW-1185">Reference proteome</keyword>
<feature type="region of interest" description="Disordered" evidence="1">
    <location>
        <begin position="554"/>
        <end position="578"/>
    </location>
</feature>
<feature type="compositionally biased region" description="Basic and acidic residues" evidence="1">
    <location>
        <begin position="74"/>
        <end position="87"/>
    </location>
</feature>
<feature type="region of interest" description="Disordered" evidence="1">
    <location>
        <begin position="21"/>
        <end position="43"/>
    </location>
</feature>
<feature type="region of interest" description="Disordered" evidence="1">
    <location>
        <begin position="186"/>
        <end position="205"/>
    </location>
</feature>
<feature type="region of interest" description="Disordered" evidence="1">
    <location>
        <begin position="72"/>
        <end position="92"/>
    </location>
</feature>
<gene>
    <name evidence="2" type="ORF">Baya_11525</name>
</gene>
<comment type="caution">
    <text evidence="2">The sequence shown here is derived from an EMBL/GenBank/DDBJ whole genome shotgun (WGS) entry which is preliminary data.</text>
</comment>
<feature type="compositionally biased region" description="Low complexity" evidence="1">
    <location>
        <begin position="387"/>
        <end position="396"/>
    </location>
</feature>
<feature type="compositionally biased region" description="Basic and acidic residues" evidence="1">
    <location>
        <begin position="363"/>
        <end position="372"/>
    </location>
</feature>
<name>A0A556UZI4_BAGYA</name>
<feature type="region of interest" description="Disordered" evidence="1">
    <location>
        <begin position="816"/>
        <end position="844"/>
    </location>
</feature>
<organism evidence="2 3">
    <name type="scientific">Bagarius yarrelli</name>
    <name type="common">Goonch</name>
    <name type="synonym">Bagrus yarrelli</name>
    <dbReference type="NCBI Taxonomy" id="175774"/>
    <lineage>
        <taxon>Eukaryota</taxon>
        <taxon>Metazoa</taxon>
        <taxon>Chordata</taxon>
        <taxon>Craniata</taxon>
        <taxon>Vertebrata</taxon>
        <taxon>Euteleostomi</taxon>
        <taxon>Actinopterygii</taxon>
        <taxon>Neopterygii</taxon>
        <taxon>Teleostei</taxon>
        <taxon>Ostariophysi</taxon>
        <taxon>Siluriformes</taxon>
        <taxon>Sisoridae</taxon>
        <taxon>Sisorinae</taxon>
        <taxon>Bagarius</taxon>
    </lineage>
</organism>
<protein>
    <submittedName>
        <fullName evidence="2">Protein PRR14L</fullName>
    </submittedName>
</protein>
<dbReference type="PANTHER" id="PTHR14522">
    <property type="entry name" value="EMO2-RELATED"/>
    <property type="match status" value="1"/>
</dbReference>
<dbReference type="AlphaFoldDB" id="A0A556UZI4"/>
<reference evidence="2 3" key="1">
    <citation type="journal article" date="2019" name="Genome Biol. Evol.">
        <title>Whole-Genome Sequencing of the Giant Devil Catfish, Bagarius yarrelli.</title>
        <authorList>
            <person name="Jiang W."/>
            <person name="Lv Y."/>
            <person name="Cheng L."/>
            <person name="Yang K."/>
            <person name="Chao B."/>
            <person name="Wang X."/>
            <person name="Li Y."/>
            <person name="Pan X."/>
            <person name="You X."/>
            <person name="Zhang Y."/>
            <person name="Yang J."/>
            <person name="Li J."/>
            <person name="Zhang X."/>
            <person name="Liu S."/>
            <person name="Sun C."/>
            <person name="Yang J."/>
            <person name="Shi Q."/>
        </authorList>
    </citation>
    <scope>NUCLEOTIDE SEQUENCE [LARGE SCALE GENOMIC DNA]</scope>
    <source>
        <strain evidence="2">JWS20170419001</strain>
        <tissue evidence="2">Muscle</tissue>
    </source>
</reference>